<proteinExistence type="predicted"/>
<dbReference type="Proteomes" id="UP000605970">
    <property type="component" value="Unassembled WGS sequence"/>
</dbReference>
<keyword evidence="3" id="KW-1185">Reference proteome</keyword>
<reference evidence="2" key="1">
    <citation type="journal article" date="2020" name="Ecol. Evol.">
        <title>Genome structure and content of the rice root-knot nematode (Meloidogyne graminicola).</title>
        <authorList>
            <person name="Phan N.T."/>
            <person name="Danchin E.G.J."/>
            <person name="Klopp C."/>
            <person name="Perfus-Barbeoch L."/>
            <person name="Kozlowski D.K."/>
            <person name="Koutsovoulos G.D."/>
            <person name="Lopez-Roques C."/>
            <person name="Bouchez O."/>
            <person name="Zahm M."/>
            <person name="Besnard G."/>
            <person name="Bellafiore S."/>
        </authorList>
    </citation>
    <scope>NUCLEOTIDE SEQUENCE</scope>
    <source>
        <strain evidence="2">VN-18</strain>
    </source>
</reference>
<accession>A0A8S9ZKA7</accession>
<sequence>MDRNIQKVHRQILAITIRTFIFGLLFILCITFNMPWSTQHIAIISTNYFLNSTSYPPNTMVILFNAQRRSVFLATCPTVYSPSQFALKDMHILSTSVTIPYRKVSEEHLPVVACFSPLFLMKDGN</sequence>
<dbReference type="AlphaFoldDB" id="A0A8S9ZKA7"/>
<evidence type="ECO:0000256" key="1">
    <source>
        <dbReference type="SAM" id="Phobius"/>
    </source>
</evidence>
<evidence type="ECO:0000313" key="3">
    <source>
        <dbReference type="Proteomes" id="UP000605970"/>
    </source>
</evidence>
<keyword evidence="1" id="KW-0472">Membrane</keyword>
<comment type="caution">
    <text evidence="2">The sequence shown here is derived from an EMBL/GenBank/DDBJ whole genome shotgun (WGS) entry which is preliminary data.</text>
</comment>
<feature type="transmembrane region" description="Helical" evidence="1">
    <location>
        <begin position="12"/>
        <end position="36"/>
    </location>
</feature>
<keyword evidence="1" id="KW-0812">Transmembrane</keyword>
<name>A0A8S9ZKA7_9BILA</name>
<keyword evidence="1" id="KW-1133">Transmembrane helix</keyword>
<dbReference type="EMBL" id="JABEBT010000073">
    <property type="protein sequence ID" value="KAF7633583.1"/>
    <property type="molecule type" value="Genomic_DNA"/>
</dbReference>
<dbReference type="OrthoDB" id="2526284at2759"/>
<organism evidence="2 3">
    <name type="scientific">Meloidogyne graminicola</name>
    <dbReference type="NCBI Taxonomy" id="189291"/>
    <lineage>
        <taxon>Eukaryota</taxon>
        <taxon>Metazoa</taxon>
        <taxon>Ecdysozoa</taxon>
        <taxon>Nematoda</taxon>
        <taxon>Chromadorea</taxon>
        <taxon>Rhabditida</taxon>
        <taxon>Tylenchina</taxon>
        <taxon>Tylenchomorpha</taxon>
        <taxon>Tylenchoidea</taxon>
        <taxon>Meloidogynidae</taxon>
        <taxon>Meloidogyninae</taxon>
        <taxon>Meloidogyne</taxon>
    </lineage>
</organism>
<evidence type="ECO:0000313" key="2">
    <source>
        <dbReference type="EMBL" id="KAF7633583.1"/>
    </source>
</evidence>
<protein>
    <submittedName>
        <fullName evidence="2">Glycosyltransferase family 92 protein</fullName>
    </submittedName>
</protein>
<gene>
    <name evidence="2" type="ORF">Mgra_00006991</name>
</gene>